<feature type="transmembrane region" description="Helical" evidence="1">
    <location>
        <begin position="77"/>
        <end position="97"/>
    </location>
</feature>
<dbReference type="OrthoDB" id="10654828at2759"/>
<name>A0A0V1FTC7_TRIPS</name>
<protein>
    <submittedName>
        <fullName evidence="2">Uncharacterized protein</fullName>
    </submittedName>
</protein>
<evidence type="ECO:0000313" key="3">
    <source>
        <dbReference type="Proteomes" id="UP000054995"/>
    </source>
</evidence>
<evidence type="ECO:0000313" key="2">
    <source>
        <dbReference type="EMBL" id="KRY89198.1"/>
    </source>
</evidence>
<organism evidence="2 3">
    <name type="scientific">Trichinella pseudospiralis</name>
    <name type="common">Parasitic roundworm</name>
    <dbReference type="NCBI Taxonomy" id="6337"/>
    <lineage>
        <taxon>Eukaryota</taxon>
        <taxon>Metazoa</taxon>
        <taxon>Ecdysozoa</taxon>
        <taxon>Nematoda</taxon>
        <taxon>Enoplea</taxon>
        <taxon>Dorylaimia</taxon>
        <taxon>Trichinellida</taxon>
        <taxon>Trichinellidae</taxon>
        <taxon>Trichinella</taxon>
    </lineage>
</organism>
<gene>
    <name evidence="2" type="ORF">T4D_1310</name>
</gene>
<keyword evidence="3" id="KW-1185">Reference proteome</keyword>
<evidence type="ECO:0000256" key="1">
    <source>
        <dbReference type="SAM" id="Phobius"/>
    </source>
</evidence>
<dbReference type="Proteomes" id="UP000054995">
    <property type="component" value="Unassembled WGS sequence"/>
</dbReference>
<keyword evidence="1" id="KW-0472">Membrane</keyword>
<feature type="transmembrane region" description="Helical" evidence="1">
    <location>
        <begin position="182"/>
        <end position="200"/>
    </location>
</feature>
<reference evidence="2 3" key="1">
    <citation type="submission" date="2015-01" db="EMBL/GenBank/DDBJ databases">
        <title>Evolution of Trichinella species and genotypes.</title>
        <authorList>
            <person name="Korhonen P.K."/>
            <person name="Edoardo P."/>
            <person name="Giuseppe L.R."/>
            <person name="Gasser R.B."/>
        </authorList>
    </citation>
    <scope>NUCLEOTIDE SEQUENCE [LARGE SCALE GENOMIC DNA]</scope>
    <source>
        <strain evidence="2">ISS470</strain>
    </source>
</reference>
<keyword evidence="1" id="KW-1133">Transmembrane helix</keyword>
<comment type="caution">
    <text evidence="2">The sequence shown here is derived from an EMBL/GenBank/DDBJ whole genome shotgun (WGS) entry which is preliminary data.</text>
</comment>
<dbReference type="AlphaFoldDB" id="A0A0V1FTC7"/>
<feature type="transmembrane region" description="Helical" evidence="1">
    <location>
        <begin position="149"/>
        <end position="170"/>
    </location>
</feature>
<accession>A0A0V1FTC7</accession>
<dbReference type="EMBL" id="JYDT01000034">
    <property type="protein sequence ID" value="KRY89198.1"/>
    <property type="molecule type" value="Genomic_DNA"/>
</dbReference>
<proteinExistence type="predicted"/>
<sequence>MIVIQSFNHNRIYSDLLLRFLNGNDELYCRKRIQFESIEMKALRNKRIFFIQLIKALFLTVISLGKEISWKNYRICFVLFDQALLVSSYVECIYFIYLKISQCQEAPLIASTKSHSGLLAKMFAIRFSIINLYLCVTVCMFVIVDSAVFVFAMFTVTVACKVLVSCRLLVVTEEIDSLLFEFCLHSVMAQFFAVTLQRLVCNENCTKFLYP</sequence>
<keyword evidence="1" id="KW-0812">Transmembrane</keyword>
<feature type="transmembrane region" description="Helical" evidence="1">
    <location>
        <begin position="118"/>
        <end position="143"/>
    </location>
</feature>
<feature type="transmembrane region" description="Helical" evidence="1">
    <location>
        <begin position="48"/>
        <end position="65"/>
    </location>
</feature>